<evidence type="ECO:0000313" key="3">
    <source>
        <dbReference type="Proteomes" id="UP001595923"/>
    </source>
</evidence>
<accession>A0ABV9DXV2</accession>
<dbReference type="RefSeq" id="WP_378576021.1">
    <property type="nucleotide sequence ID" value="NZ_JBHSFQ010000016.1"/>
</dbReference>
<evidence type="ECO:0008006" key="4">
    <source>
        <dbReference type="Google" id="ProtNLM"/>
    </source>
</evidence>
<dbReference type="PANTHER" id="PTHR39335:SF1">
    <property type="entry name" value="BLL4220 PROTEIN"/>
    <property type="match status" value="1"/>
</dbReference>
<evidence type="ECO:0000256" key="1">
    <source>
        <dbReference type="SAM" id="MobiDB-lite"/>
    </source>
</evidence>
<dbReference type="Pfam" id="PF03640">
    <property type="entry name" value="Lipoprotein_15"/>
    <property type="match status" value="2"/>
</dbReference>
<dbReference type="PANTHER" id="PTHR39335">
    <property type="entry name" value="BLL4220 PROTEIN"/>
    <property type="match status" value="1"/>
</dbReference>
<reference evidence="3" key="1">
    <citation type="journal article" date="2019" name="Int. J. Syst. Evol. Microbiol.">
        <title>The Global Catalogue of Microorganisms (GCM) 10K type strain sequencing project: providing services to taxonomists for standard genome sequencing and annotation.</title>
        <authorList>
            <consortium name="The Broad Institute Genomics Platform"/>
            <consortium name="The Broad Institute Genome Sequencing Center for Infectious Disease"/>
            <person name="Wu L."/>
            <person name="Ma J."/>
        </authorList>
    </citation>
    <scope>NUCLEOTIDE SEQUENCE [LARGE SCALE GENOMIC DNA]</scope>
    <source>
        <strain evidence="3">XZYJ18</strain>
    </source>
</reference>
<dbReference type="Proteomes" id="UP001595923">
    <property type="component" value="Unassembled WGS sequence"/>
</dbReference>
<dbReference type="EMBL" id="JBHSFQ010000016">
    <property type="protein sequence ID" value="MFC4563587.1"/>
    <property type="molecule type" value="Genomic_DNA"/>
</dbReference>
<sequence>MEETVDARTTRTLLLTGGAVVVLTAAGCGYGGDAGATGDPAPAGEAGDAPATGGATAISVDSETALGSVITDADGWTLYVFTEDSTEPPTSTCVDDCAEQWPPVVAEGEVAATGVEQALFASTEREDGTEQLTIAGWPLYRYAGDAAPGDVNGQAFADQWYAVTPEGQMVEGAGGGEPAGGAEGGEEAEGGGDSTGGGDGYSGGGY</sequence>
<feature type="region of interest" description="Disordered" evidence="1">
    <location>
        <begin position="168"/>
        <end position="206"/>
    </location>
</feature>
<name>A0ABV9DXV2_9ACTN</name>
<proteinExistence type="predicted"/>
<gene>
    <name evidence="2" type="ORF">ACFO4E_17100</name>
</gene>
<feature type="compositionally biased region" description="Gly residues" evidence="1">
    <location>
        <begin position="191"/>
        <end position="206"/>
    </location>
</feature>
<feature type="compositionally biased region" description="Gly residues" evidence="1">
    <location>
        <begin position="172"/>
        <end position="183"/>
    </location>
</feature>
<evidence type="ECO:0000313" key="2">
    <source>
        <dbReference type="EMBL" id="MFC4563587.1"/>
    </source>
</evidence>
<organism evidence="2 3">
    <name type="scientific">Nocardiopsis mangrovi</name>
    <dbReference type="NCBI Taxonomy" id="1179818"/>
    <lineage>
        <taxon>Bacteria</taxon>
        <taxon>Bacillati</taxon>
        <taxon>Actinomycetota</taxon>
        <taxon>Actinomycetes</taxon>
        <taxon>Streptosporangiales</taxon>
        <taxon>Nocardiopsidaceae</taxon>
        <taxon>Nocardiopsis</taxon>
    </lineage>
</organism>
<keyword evidence="3" id="KW-1185">Reference proteome</keyword>
<protein>
    <recommendedName>
        <fullName evidence="4">Lipoprotein with Yx(FWY)xxD motif</fullName>
    </recommendedName>
</protein>
<comment type="caution">
    <text evidence="2">The sequence shown here is derived from an EMBL/GenBank/DDBJ whole genome shotgun (WGS) entry which is preliminary data.</text>
</comment>
<dbReference type="InterPro" id="IPR005297">
    <property type="entry name" value="Lipoprotein_repeat"/>
</dbReference>